<evidence type="ECO:0000313" key="2">
    <source>
        <dbReference type="Proteomes" id="UP000219215"/>
    </source>
</evidence>
<dbReference type="KEGG" id="pprf:DPRO_3371"/>
<name>A0A2C8FCS0_9BACT</name>
<gene>
    <name evidence="1" type="ORF">DPRO_3371</name>
</gene>
<sequence length="196" mass="22104">MAKRNVQHIGDDQLAYGMPKHMVGVSTQESLVKFKRAEAGYESKNEKPPKDPKDNYYWTVHPKPKACEKCKALEGREFIEKPERPHPNCKCEIKKHPLRRPKRYINGYLLGHAWHLFTGGKQVDISFDGVSGGLLSGVHVQSNHGHSEQVACMPHSSNATTLTVDQTSPVPWRISLIAVGNNTAVNYTIIYEDWDD</sequence>
<dbReference type="RefSeq" id="WP_097013032.1">
    <property type="nucleotide sequence ID" value="NZ_LT907975.1"/>
</dbReference>
<keyword evidence="2" id="KW-1185">Reference proteome</keyword>
<dbReference type="AlphaFoldDB" id="A0A2C8FCS0"/>
<protein>
    <submittedName>
        <fullName evidence="1">Uncharacterized protein</fullName>
    </submittedName>
</protein>
<organism evidence="1 2">
    <name type="scientific">Pseudodesulfovibrio profundus</name>
    <dbReference type="NCBI Taxonomy" id="57320"/>
    <lineage>
        <taxon>Bacteria</taxon>
        <taxon>Pseudomonadati</taxon>
        <taxon>Thermodesulfobacteriota</taxon>
        <taxon>Desulfovibrionia</taxon>
        <taxon>Desulfovibrionales</taxon>
        <taxon>Desulfovibrionaceae</taxon>
    </lineage>
</organism>
<evidence type="ECO:0000313" key="1">
    <source>
        <dbReference type="EMBL" id="SOB60284.1"/>
    </source>
</evidence>
<dbReference type="Proteomes" id="UP000219215">
    <property type="component" value="Chromosome DPRO"/>
</dbReference>
<dbReference type="EMBL" id="LT907975">
    <property type="protein sequence ID" value="SOB60284.1"/>
    <property type="molecule type" value="Genomic_DNA"/>
</dbReference>
<proteinExistence type="predicted"/>
<dbReference type="OrthoDB" id="5452822at2"/>
<reference evidence="2" key="1">
    <citation type="submission" date="2017-09" db="EMBL/GenBank/DDBJ databases">
        <authorList>
            <person name="Regsiter A."/>
            <person name="William W."/>
        </authorList>
    </citation>
    <scope>NUCLEOTIDE SEQUENCE [LARGE SCALE GENOMIC DNA]</scope>
    <source>
        <strain evidence="2">500-1</strain>
    </source>
</reference>
<accession>A0A2C8FCS0</accession>